<feature type="domain" description="TonB-dependent receptor plug" evidence="7">
    <location>
        <begin position="63"/>
        <end position="178"/>
    </location>
</feature>
<keyword evidence="9" id="KW-1185">Reference proteome</keyword>
<sequence>MRNSIRRRLLAGLGGVSAAALLAGGACAQDQAGQNPSSQNSSGEATQVDAVVVTGSFLRNIKQEDVASPVVTVDQKALTKTGVVSIGDLLRYVPQNIGSMGGVQDLAKGGQDSKDTRSANLRGLGSGATLVLMNGRRVVKSDGYVNLNSLTPPIAVARVETVLDGASATYGADAVAGVFNIITDGRFEGFKTSAQYTYIEDSPAWQVQAMWGAKGDRSRLVVSASYTDIERLQNADRAVTNIYNPSSGAGANPGSFTLTARPRTAGGGDVVINGVNYSTLYDSYKNTAGTLAVVDPNCGSTVTKSVFTPSASGPGYAIGSCAFSFQAQNPIRGASQSGLIHVEGEYDLTDQHTLFLESAIYHQDSQRYGVPSYAQNHNGATPPIVPASNPYNPFGVAVYYVGRPIGSQGLAGLNYNVQRNEANQFHNVVGAKGPLFGDWNYAATLTSSWSSNVFRDHDTDMNLFQAALNGYGGQNCNYRWNGAGVGAVAGQGNCYYLSPFAKDNTTNNPAVLFNIQSEVFTRTVRDMEIADLVIDGTLGKLRLPAGDISGAVGLQWRREGESIHYSDLLRSGYAAFGGPSVDRDADRTIKSIFTEWNLPIIDGMNLDLAVRHEDYGGFKTTNPKASLIWRPNESLSLRASASTAFQAPGLENATNGPISNNVVNITDPVLGTTNFRTVTTIGNADLKPQTSKVHNLGVTWLPVRRASLSLDWWTFKYDNQIAVQNGQAVINAAPNGPQVVRDQSGVAQTIYVTSYNAKSGTQTSGLDIAGSWSFDVGDSTFTLRDNLSYLLKYDIDTGSLVYDGIGRRNNTTTSPSTAAAAPKYRNLTSVDWSMGPHFASATVRYVSGVVDDYAIAITASTTARVKSWTVLDLQYAYAFGQDERYRVTVGAINVFDRAAPSAKYTGYLSSVADPFGRQSYVRLDARF</sequence>
<dbReference type="SUPFAM" id="SSF56935">
    <property type="entry name" value="Porins"/>
    <property type="match status" value="1"/>
</dbReference>
<keyword evidence="8" id="KW-0675">Receptor</keyword>
<dbReference type="EMBL" id="CP096040">
    <property type="protein sequence ID" value="USQ98246.1"/>
    <property type="molecule type" value="Genomic_DNA"/>
</dbReference>
<dbReference type="PANTHER" id="PTHR47234:SF2">
    <property type="entry name" value="TONB-DEPENDENT RECEPTOR"/>
    <property type="match status" value="1"/>
</dbReference>
<evidence type="ECO:0000259" key="7">
    <source>
        <dbReference type="Pfam" id="PF07715"/>
    </source>
</evidence>
<dbReference type="Pfam" id="PF00593">
    <property type="entry name" value="TonB_dep_Rec_b-barrel"/>
    <property type="match status" value="1"/>
</dbReference>
<proteinExistence type="inferred from homology"/>
<name>A0ABY5A0A0_9CAUL</name>
<evidence type="ECO:0000256" key="1">
    <source>
        <dbReference type="ARBA" id="ARBA00004442"/>
    </source>
</evidence>
<evidence type="ECO:0000256" key="5">
    <source>
        <dbReference type="SAM" id="SignalP"/>
    </source>
</evidence>
<dbReference type="PROSITE" id="PS51257">
    <property type="entry name" value="PROKAR_LIPOPROTEIN"/>
    <property type="match status" value="1"/>
</dbReference>
<accession>A0ABY5A0A0</accession>
<feature type="domain" description="TonB-dependent receptor-like beta-barrel" evidence="6">
    <location>
        <begin position="413"/>
        <end position="894"/>
    </location>
</feature>
<protein>
    <submittedName>
        <fullName evidence="8">TonB-dependent receptor</fullName>
    </submittedName>
</protein>
<dbReference type="PANTHER" id="PTHR47234">
    <property type="match status" value="1"/>
</dbReference>
<evidence type="ECO:0000256" key="4">
    <source>
        <dbReference type="RuleBase" id="RU003357"/>
    </source>
</evidence>
<dbReference type="InterPro" id="IPR036942">
    <property type="entry name" value="Beta-barrel_TonB_sf"/>
</dbReference>
<feature type="signal peptide" evidence="5">
    <location>
        <begin position="1"/>
        <end position="28"/>
    </location>
</feature>
<dbReference type="Pfam" id="PF07715">
    <property type="entry name" value="Plug"/>
    <property type="match status" value="1"/>
</dbReference>
<keyword evidence="4" id="KW-0798">TonB box</keyword>
<keyword evidence="3" id="KW-0998">Cell outer membrane</keyword>
<keyword evidence="5" id="KW-0732">Signal</keyword>
<gene>
    <name evidence="8" type="ORF">MZV50_12200</name>
</gene>
<dbReference type="InterPro" id="IPR006311">
    <property type="entry name" value="TAT_signal"/>
</dbReference>
<dbReference type="InterPro" id="IPR037066">
    <property type="entry name" value="Plug_dom_sf"/>
</dbReference>
<dbReference type="Proteomes" id="UP001057520">
    <property type="component" value="Chromosome"/>
</dbReference>
<comment type="similarity">
    <text evidence="4">Belongs to the TonB-dependent receptor family.</text>
</comment>
<dbReference type="PROSITE" id="PS51318">
    <property type="entry name" value="TAT"/>
    <property type="match status" value="1"/>
</dbReference>
<dbReference type="InterPro" id="IPR000531">
    <property type="entry name" value="Beta-barrel_TonB"/>
</dbReference>
<dbReference type="Gene3D" id="2.170.130.10">
    <property type="entry name" value="TonB-dependent receptor, plug domain"/>
    <property type="match status" value="1"/>
</dbReference>
<evidence type="ECO:0000313" key="8">
    <source>
        <dbReference type="EMBL" id="USQ98246.1"/>
    </source>
</evidence>
<dbReference type="Gene3D" id="2.40.170.20">
    <property type="entry name" value="TonB-dependent receptor, beta-barrel domain"/>
    <property type="match status" value="1"/>
</dbReference>
<keyword evidence="2 4" id="KW-0472">Membrane</keyword>
<organism evidence="8 9">
    <name type="scientific">Caulobacter segnis</name>
    <dbReference type="NCBI Taxonomy" id="88688"/>
    <lineage>
        <taxon>Bacteria</taxon>
        <taxon>Pseudomonadati</taxon>
        <taxon>Pseudomonadota</taxon>
        <taxon>Alphaproteobacteria</taxon>
        <taxon>Caulobacterales</taxon>
        <taxon>Caulobacteraceae</taxon>
        <taxon>Caulobacter</taxon>
    </lineage>
</organism>
<evidence type="ECO:0000259" key="6">
    <source>
        <dbReference type="Pfam" id="PF00593"/>
    </source>
</evidence>
<evidence type="ECO:0000313" key="9">
    <source>
        <dbReference type="Proteomes" id="UP001057520"/>
    </source>
</evidence>
<feature type="chain" id="PRO_5045425538" evidence="5">
    <location>
        <begin position="29"/>
        <end position="927"/>
    </location>
</feature>
<dbReference type="InterPro" id="IPR012910">
    <property type="entry name" value="Plug_dom"/>
</dbReference>
<comment type="subcellular location">
    <subcellularLocation>
        <location evidence="1 4">Cell outer membrane</location>
    </subcellularLocation>
</comment>
<reference evidence="8 9" key="1">
    <citation type="submission" date="2022-04" db="EMBL/GenBank/DDBJ databases">
        <title>Genome sequence of soybean root-associated Caulobacter segnis RL271.</title>
        <authorList>
            <person name="Longley R."/>
            <person name="Bonito G."/>
            <person name="Trigodet F."/>
            <person name="Crosson S."/>
            <person name="Fiebig A."/>
        </authorList>
    </citation>
    <scope>NUCLEOTIDE SEQUENCE [LARGE SCALE GENOMIC DNA]</scope>
    <source>
        <strain evidence="8 9">RL271</strain>
    </source>
</reference>
<evidence type="ECO:0000256" key="3">
    <source>
        <dbReference type="ARBA" id="ARBA00023237"/>
    </source>
</evidence>
<evidence type="ECO:0000256" key="2">
    <source>
        <dbReference type="ARBA" id="ARBA00023136"/>
    </source>
</evidence>